<evidence type="ECO:0000313" key="7">
    <source>
        <dbReference type="Proteomes" id="UP000053989"/>
    </source>
</evidence>
<dbReference type="CDD" id="cd00160">
    <property type="entry name" value="RhoGEF"/>
    <property type="match status" value="1"/>
</dbReference>
<dbReference type="Pfam" id="PF00621">
    <property type="entry name" value="RhoGEF"/>
    <property type="match status" value="1"/>
</dbReference>
<evidence type="ECO:0000259" key="3">
    <source>
        <dbReference type="PROSITE" id="PS50003"/>
    </source>
</evidence>
<dbReference type="Proteomes" id="UP000053989">
    <property type="component" value="Unassembled WGS sequence"/>
</dbReference>
<reference evidence="6 7" key="1">
    <citation type="submission" date="2014-04" db="EMBL/GenBank/DDBJ databases">
        <authorList>
            <consortium name="DOE Joint Genome Institute"/>
            <person name="Kuo A."/>
            <person name="Kohler A."/>
            <person name="Nagy L.G."/>
            <person name="Floudas D."/>
            <person name="Copeland A."/>
            <person name="Barry K.W."/>
            <person name="Cichocki N."/>
            <person name="Veneault-Fourrey C."/>
            <person name="LaButti K."/>
            <person name="Lindquist E.A."/>
            <person name="Lipzen A."/>
            <person name="Lundell T."/>
            <person name="Morin E."/>
            <person name="Murat C."/>
            <person name="Sun H."/>
            <person name="Tunlid A."/>
            <person name="Henrissat B."/>
            <person name="Grigoriev I.V."/>
            <person name="Hibbett D.S."/>
            <person name="Martin F."/>
            <person name="Nordberg H.P."/>
            <person name="Cantor M.N."/>
            <person name="Hua S.X."/>
        </authorList>
    </citation>
    <scope>NUCLEOTIDE SEQUENCE [LARGE SCALE GENOMIC DNA]</scope>
    <source>
        <strain evidence="6 7">Foug A</strain>
    </source>
</reference>
<dbReference type="PANTHER" id="PTHR46572:SF1">
    <property type="entry name" value="RHO1 GUANINE NUCLEOTIDE EXCHANGE FACTOR TUS1"/>
    <property type="match status" value="1"/>
</dbReference>
<feature type="domain" description="PH" evidence="3">
    <location>
        <begin position="425"/>
        <end position="551"/>
    </location>
</feature>
<feature type="domain" description="CNH" evidence="5">
    <location>
        <begin position="592"/>
        <end position="902"/>
    </location>
</feature>
<dbReference type="Pfam" id="PF00780">
    <property type="entry name" value="CNH"/>
    <property type="match status" value="1"/>
</dbReference>
<evidence type="ECO:0000256" key="2">
    <source>
        <dbReference type="SAM" id="MobiDB-lite"/>
    </source>
</evidence>
<feature type="domain" description="DH" evidence="4">
    <location>
        <begin position="198"/>
        <end position="390"/>
    </location>
</feature>
<evidence type="ECO:0000259" key="5">
    <source>
        <dbReference type="PROSITE" id="PS50219"/>
    </source>
</evidence>
<dbReference type="SUPFAM" id="SSF48065">
    <property type="entry name" value="DBL homology domain (DH-domain)"/>
    <property type="match status" value="1"/>
</dbReference>
<evidence type="ECO:0008006" key="8">
    <source>
        <dbReference type="Google" id="ProtNLM"/>
    </source>
</evidence>
<keyword evidence="1" id="KW-0344">Guanine-nucleotide releasing factor</keyword>
<dbReference type="SUPFAM" id="SSF50729">
    <property type="entry name" value="PH domain-like"/>
    <property type="match status" value="1"/>
</dbReference>
<feature type="region of interest" description="Disordered" evidence="2">
    <location>
        <begin position="1"/>
        <end position="126"/>
    </location>
</feature>
<evidence type="ECO:0000259" key="4">
    <source>
        <dbReference type="PROSITE" id="PS50010"/>
    </source>
</evidence>
<dbReference type="PROSITE" id="PS50003">
    <property type="entry name" value="PH_DOMAIN"/>
    <property type="match status" value="1"/>
</dbReference>
<gene>
    <name evidence="6" type="ORF">SCLCIDRAFT_131546</name>
</gene>
<dbReference type="PROSITE" id="PS50219">
    <property type="entry name" value="CNH"/>
    <property type="match status" value="1"/>
</dbReference>
<dbReference type="SMART" id="SM00233">
    <property type="entry name" value="PH"/>
    <property type="match status" value="1"/>
</dbReference>
<keyword evidence="7" id="KW-1185">Reference proteome</keyword>
<dbReference type="PANTHER" id="PTHR46572">
    <property type="entry name" value="RHO1 GDP-GTP EXCHANGE PROTEIN 1-RELATED"/>
    <property type="match status" value="1"/>
</dbReference>
<protein>
    <recommendedName>
        <fullName evidence="8">DH domain-containing protein</fullName>
    </recommendedName>
</protein>
<feature type="compositionally biased region" description="Low complexity" evidence="2">
    <location>
        <begin position="37"/>
        <end position="47"/>
    </location>
</feature>
<dbReference type="InterPro" id="IPR035899">
    <property type="entry name" value="DBL_dom_sf"/>
</dbReference>
<sequence length="953" mass="107881">MQNHRVQPHVAIPQRTRSPAYVPSSTAEVSSPYPFELGSQQSQGLLSASWEPTPTARHPPTSLDVPSKPRNRTRSTFGSASAPITFPEPEIYRSASQRSTLRPKHHRLSKSEAGSSGKTPEDNYLSRSYTPATLASTSSIELSTHTTDGLTSELSSMTLESDEGLMRFQNGQLQEKDEEWHLLVPPEAREALGKREVERQSVLFEVFKSERDYVYDLRLIREVFIEPLRSASPPVISPGERLQKFLSEVFWNLNEIIAHHDRLLAALFDRQREQHPLVQSVSDAILNAVLHFQADYESYIEHYPLAEERHRTELNCNKDYQDFLQRCSRDPRTRKRDLITFLSRPVTRLPRLNLILEHIHKLTERDHPDANELPLVLSVLSSFLKSTQPGIAAAESKVKFWNLCDSLVFNNAEIIELDRYTDSRYLIHAGTLARRSKSDMDWNPWHDLYVALLDNYFLITKEEKRPSGTIKRLVVSRPIPLTYLRLGSFDDPPENRRERPEEGSFLRSSYRSVYPFTVYHAAEKSSRQYVLYAPSDAARAKWRDALIDAKGVDDATREGNRVSGTKLPTYCWLMPTFRVPGPRSGRSRKTPSGKVLQATPFTASGGKKFVAISCASGIFIGRRGETFRQILAFENAKNIIVMQDFNKILIHHDGYLLSYSLEVLARVAKYQSPASALDASLETIAGQDGSVILCEAGTVKGRTVVMYAVKSLFSQTTVHTLEACRPEMRMTSPRVLQHSTMSFRLFGEPVYVPRELYSLMPLTKSIAMCTDRATVIVDPQNTTKPIIAVVPDFTGASSDSNMTDLKAHCENARPLGLIRYDASELMAIYDTMGCYITKHGKPSRDSNFIRWEIKANSFLHRTPHILLFSSEFIEVRDTRTGRLDQVIEGMDIRLLYTPSSRAIPPLVAWRGEKNDEDGLSEQILELIDTTELTPATPASGSFAPPDIWDEWDM</sequence>
<dbReference type="STRING" id="1036808.A0A0C3DLI5"/>
<dbReference type="InterPro" id="IPR011993">
    <property type="entry name" value="PH-like_dom_sf"/>
</dbReference>
<reference evidence="7" key="2">
    <citation type="submission" date="2015-01" db="EMBL/GenBank/DDBJ databases">
        <title>Evolutionary Origins and Diversification of the Mycorrhizal Mutualists.</title>
        <authorList>
            <consortium name="DOE Joint Genome Institute"/>
            <consortium name="Mycorrhizal Genomics Consortium"/>
            <person name="Kohler A."/>
            <person name="Kuo A."/>
            <person name="Nagy L.G."/>
            <person name="Floudas D."/>
            <person name="Copeland A."/>
            <person name="Barry K.W."/>
            <person name="Cichocki N."/>
            <person name="Veneault-Fourrey C."/>
            <person name="LaButti K."/>
            <person name="Lindquist E.A."/>
            <person name="Lipzen A."/>
            <person name="Lundell T."/>
            <person name="Morin E."/>
            <person name="Murat C."/>
            <person name="Riley R."/>
            <person name="Ohm R."/>
            <person name="Sun H."/>
            <person name="Tunlid A."/>
            <person name="Henrissat B."/>
            <person name="Grigoriev I.V."/>
            <person name="Hibbett D.S."/>
            <person name="Martin F."/>
        </authorList>
    </citation>
    <scope>NUCLEOTIDE SEQUENCE [LARGE SCALE GENOMIC DNA]</scope>
    <source>
        <strain evidence="7">Foug A</strain>
    </source>
</reference>
<proteinExistence type="predicted"/>
<dbReference type="AlphaFoldDB" id="A0A0C3DLI5"/>
<name>A0A0C3DLI5_9AGAM</name>
<dbReference type="HOGENOM" id="CLU_005275_0_0_1"/>
<dbReference type="InParanoid" id="A0A0C3DLI5"/>
<organism evidence="6 7">
    <name type="scientific">Scleroderma citrinum Foug A</name>
    <dbReference type="NCBI Taxonomy" id="1036808"/>
    <lineage>
        <taxon>Eukaryota</taxon>
        <taxon>Fungi</taxon>
        <taxon>Dikarya</taxon>
        <taxon>Basidiomycota</taxon>
        <taxon>Agaricomycotina</taxon>
        <taxon>Agaricomycetes</taxon>
        <taxon>Agaricomycetidae</taxon>
        <taxon>Boletales</taxon>
        <taxon>Sclerodermatineae</taxon>
        <taxon>Sclerodermataceae</taxon>
        <taxon>Scleroderma</taxon>
    </lineage>
</organism>
<evidence type="ECO:0000256" key="1">
    <source>
        <dbReference type="ARBA" id="ARBA00022658"/>
    </source>
</evidence>
<dbReference type="EMBL" id="KN822108">
    <property type="protein sequence ID" value="KIM56926.1"/>
    <property type="molecule type" value="Genomic_DNA"/>
</dbReference>
<dbReference type="InterPro" id="IPR001180">
    <property type="entry name" value="CNH_dom"/>
</dbReference>
<dbReference type="GO" id="GO:0005085">
    <property type="term" value="F:guanyl-nucleotide exchange factor activity"/>
    <property type="evidence" value="ECO:0007669"/>
    <property type="project" value="UniProtKB-KW"/>
</dbReference>
<dbReference type="InterPro" id="IPR001849">
    <property type="entry name" value="PH_domain"/>
</dbReference>
<dbReference type="Gene3D" id="2.30.29.30">
    <property type="entry name" value="Pleckstrin-homology domain (PH domain)/Phosphotyrosine-binding domain (PTB)"/>
    <property type="match status" value="1"/>
</dbReference>
<dbReference type="InterPro" id="IPR052233">
    <property type="entry name" value="Rho-type_GEFs"/>
</dbReference>
<dbReference type="Gene3D" id="1.20.900.10">
    <property type="entry name" value="Dbl homology (DH) domain"/>
    <property type="match status" value="1"/>
</dbReference>
<dbReference type="SMART" id="SM00325">
    <property type="entry name" value="RhoGEF"/>
    <property type="match status" value="1"/>
</dbReference>
<evidence type="ECO:0000313" key="6">
    <source>
        <dbReference type="EMBL" id="KIM56926.1"/>
    </source>
</evidence>
<accession>A0A0C3DLI5</accession>
<dbReference type="PROSITE" id="PS50010">
    <property type="entry name" value="DH_2"/>
    <property type="match status" value="1"/>
</dbReference>
<dbReference type="InterPro" id="IPR000219">
    <property type="entry name" value="DH_dom"/>
</dbReference>
<dbReference type="OrthoDB" id="2272012at2759"/>